<accession>A0A344J8K4</accession>
<feature type="signal peptide" evidence="2">
    <location>
        <begin position="1"/>
        <end position="20"/>
    </location>
</feature>
<dbReference type="RefSeq" id="WP_112927569.1">
    <property type="nucleotide sequence ID" value="NZ_CP029556.1"/>
</dbReference>
<gene>
    <name evidence="3" type="ORF">DCD74_12405</name>
</gene>
<reference evidence="4" key="1">
    <citation type="submission" date="2018-05" db="EMBL/GenBank/DDBJ databases">
        <title>Luteimonas pekinense sp. nov., isolated from human Meibomian gland secretions, Beijing, China.</title>
        <authorList>
            <person name="Wen T."/>
            <person name="Bai H."/>
            <person name="Lv H."/>
        </authorList>
    </citation>
    <scope>NUCLEOTIDE SEQUENCE [LARGE SCALE GENOMIC DNA]</scope>
    <source>
        <strain evidence="4">83-4</strain>
    </source>
</reference>
<organism evidence="3 4">
    <name type="scientific">Solilutibacter oculi</name>
    <dbReference type="NCBI Taxonomy" id="2698682"/>
    <lineage>
        <taxon>Bacteria</taxon>
        <taxon>Pseudomonadati</taxon>
        <taxon>Pseudomonadota</taxon>
        <taxon>Gammaproteobacteria</taxon>
        <taxon>Lysobacterales</taxon>
        <taxon>Lysobacteraceae</taxon>
        <taxon>Solilutibacter</taxon>
    </lineage>
</organism>
<dbReference type="AlphaFoldDB" id="A0A344J8K4"/>
<evidence type="ECO:0000256" key="2">
    <source>
        <dbReference type="SAM" id="SignalP"/>
    </source>
</evidence>
<feature type="chain" id="PRO_5016839346" evidence="2">
    <location>
        <begin position="21"/>
        <end position="209"/>
    </location>
</feature>
<dbReference type="EMBL" id="CP029556">
    <property type="protein sequence ID" value="AXA85364.1"/>
    <property type="molecule type" value="Genomic_DNA"/>
</dbReference>
<name>A0A344J8K4_9GAMM</name>
<feature type="compositionally biased region" description="Low complexity" evidence="1">
    <location>
        <begin position="172"/>
        <end position="185"/>
    </location>
</feature>
<evidence type="ECO:0000313" key="3">
    <source>
        <dbReference type="EMBL" id="AXA85364.1"/>
    </source>
</evidence>
<sequence>MRILFALCAGFVLSCGTAHAQTSQPAPPSTAPVAATPAAPIVVDVEISGGISSKTAKPKDPVPLKLARDVTLSDGRMIPAGTPGHGEIIHAERARSGGKPGELIIAARYLEFDGQRLPLRGMRVHGNGKDHSQVALGVAVAIGPFAQFIHGGEIEIPPGTLASAKLLVDAPAAAAPADAASSTSSPIHAPPETPAPTSPTPTSPNQGQS</sequence>
<dbReference type="OrthoDB" id="117664at2"/>
<dbReference type="KEGG" id="lue:DCD74_12405"/>
<feature type="region of interest" description="Disordered" evidence="1">
    <location>
        <begin position="172"/>
        <end position="209"/>
    </location>
</feature>
<proteinExistence type="predicted"/>
<evidence type="ECO:0000256" key="1">
    <source>
        <dbReference type="SAM" id="MobiDB-lite"/>
    </source>
</evidence>
<dbReference type="Proteomes" id="UP000251842">
    <property type="component" value="Chromosome"/>
</dbReference>
<feature type="compositionally biased region" description="Pro residues" evidence="1">
    <location>
        <begin position="188"/>
        <end position="202"/>
    </location>
</feature>
<keyword evidence="2" id="KW-0732">Signal</keyword>
<evidence type="ECO:0000313" key="4">
    <source>
        <dbReference type="Proteomes" id="UP000251842"/>
    </source>
</evidence>
<keyword evidence="4" id="KW-1185">Reference proteome</keyword>
<dbReference type="PROSITE" id="PS51257">
    <property type="entry name" value="PROKAR_LIPOPROTEIN"/>
    <property type="match status" value="1"/>
</dbReference>
<protein>
    <submittedName>
        <fullName evidence="3">Uncharacterized protein</fullName>
    </submittedName>
</protein>